<dbReference type="InterPro" id="IPR006652">
    <property type="entry name" value="Kelch_1"/>
</dbReference>
<dbReference type="InterPro" id="IPR004240">
    <property type="entry name" value="EMP70"/>
</dbReference>
<dbReference type="GO" id="GO:0005737">
    <property type="term" value="C:cytoplasm"/>
    <property type="evidence" value="ECO:0007669"/>
    <property type="project" value="UniProtKB-SubCell"/>
</dbReference>
<feature type="compositionally biased region" description="Polar residues" evidence="13">
    <location>
        <begin position="1298"/>
        <end position="1316"/>
    </location>
</feature>
<feature type="compositionally biased region" description="Gly residues" evidence="13">
    <location>
        <begin position="691"/>
        <end position="703"/>
    </location>
</feature>
<keyword evidence="9 14" id="KW-1133">Transmembrane helix</keyword>
<dbReference type="Gene3D" id="2.120.10.80">
    <property type="entry name" value="Kelch-type beta propeller"/>
    <property type="match status" value="1"/>
</dbReference>
<accession>A0A9P6J7B9</accession>
<feature type="region of interest" description="Disordered" evidence="13">
    <location>
        <begin position="2217"/>
        <end position="2256"/>
    </location>
</feature>
<dbReference type="GO" id="GO:0016020">
    <property type="term" value="C:membrane"/>
    <property type="evidence" value="ECO:0007669"/>
    <property type="project" value="UniProtKB-SubCell"/>
</dbReference>
<feature type="compositionally biased region" description="Polar residues" evidence="13">
    <location>
        <begin position="710"/>
        <end position="730"/>
    </location>
</feature>
<reference evidence="16" key="1">
    <citation type="journal article" date="2020" name="Fungal Divers.">
        <title>Resolving the Mortierellaceae phylogeny through synthesis of multi-gene phylogenetics and phylogenomics.</title>
        <authorList>
            <person name="Vandepol N."/>
            <person name="Liber J."/>
            <person name="Desiro A."/>
            <person name="Na H."/>
            <person name="Kennedy M."/>
            <person name="Barry K."/>
            <person name="Grigoriev I.V."/>
            <person name="Miller A.N."/>
            <person name="O'Donnell K."/>
            <person name="Stajich J.E."/>
            <person name="Bonito G."/>
        </authorList>
    </citation>
    <scope>NUCLEOTIDE SEQUENCE</scope>
    <source>
        <strain evidence="16">MES-2147</strain>
    </source>
</reference>
<dbReference type="CDD" id="cd06174">
    <property type="entry name" value="MFS"/>
    <property type="match status" value="1"/>
</dbReference>
<feature type="coiled-coil region" evidence="12">
    <location>
        <begin position="1606"/>
        <end position="1633"/>
    </location>
</feature>
<feature type="signal peptide" evidence="15">
    <location>
        <begin position="1"/>
        <end position="24"/>
    </location>
</feature>
<feature type="region of interest" description="Disordered" evidence="13">
    <location>
        <begin position="1145"/>
        <end position="1223"/>
    </location>
</feature>
<evidence type="ECO:0000313" key="16">
    <source>
        <dbReference type="EMBL" id="KAF9961933.1"/>
    </source>
</evidence>
<evidence type="ECO:0000256" key="10">
    <source>
        <dbReference type="ARBA" id="ARBA00023054"/>
    </source>
</evidence>
<dbReference type="Proteomes" id="UP000749646">
    <property type="component" value="Unassembled WGS sequence"/>
</dbReference>
<feature type="compositionally biased region" description="Low complexity" evidence="13">
    <location>
        <begin position="2238"/>
        <end position="2256"/>
    </location>
</feature>
<evidence type="ECO:0000256" key="4">
    <source>
        <dbReference type="ARBA" id="ARBA00022441"/>
    </source>
</evidence>
<feature type="transmembrane region" description="Helical" evidence="14">
    <location>
        <begin position="502"/>
        <end position="525"/>
    </location>
</feature>
<dbReference type="EMBL" id="JAAAHW010006398">
    <property type="protein sequence ID" value="KAF9961933.1"/>
    <property type="molecule type" value="Genomic_DNA"/>
</dbReference>
<feature type="coiled-coil region" evidence="12">
    <location>
        <begin position="1678"/>
        <end position="1768"/>
    </location>
</feature>
<feature type="transmembrane region" description="Helical" evidence="14">
    <location>
        <begin position="416"/>
        <end position="435"/>
    </location>
</feature>
<feature type="transmembrane region" description="Helical" evidence="14">
    <location>
        <begin position="375"/>
        <end position="395"/>
    </location>
</feature>
<evidence type="ECO:0000256" key="8">
    <source>
        <dbReference type="ARBA" id="ARBA00022737"/>
    </source>
</evidence>
<feature type="region of interest" description="Disordered" evidence="13">
    <location>
        <begin position="1274"/>
        <end position="1333"/>
    </location>
</feature>
<feature type="transmembrane region" description="Helical" evidence="14">
    <location>
        <begin position="566"/>
        <end position="590"/>
    </location>
</feature>
<feature type="transmembrane region" description="Helical" evidence="14">
    <location>
        <begin position="531"/>
        <end position="559"/>
    </location>
</feature>
<evidence type="ECO:0008006" key="18">
    <source>
        <dbReference type="Google" id="ProtNLM"/>
    </source>
</evidence>
<feature type="transmembrane region" description="Helical" evidence="14">
    <location>
        <begin position="279"/>
        <end position="301"/>
    </location>
</feature>
<dbReference type="SMART" id="SM00612">
    <property type="entry name" value="Kelch"/>
    <property type="match status" value="3"/>
</dbReference>
<feature type="region of interest" description="Disordered" evidence="13">
    <location>
        <begin position="640"/>
        <end position="746"/>
    </location>
</feature>
<sequence>MTRSSPHRLLMLAVLSLATTSLSSFQSQGHLAQAFYLPGVAPHEYATGDPVPLMVNALTPGSDSELKSVIGYDYYDPQLGFCEPKEGEKAQAESLGSILFGDRIWTSPYLINMNTKVDCKRLCDVLVSAEQAQFINTRIRENYAVNWLVDGLPAGYVRLGREPNTEMYSIGFPLGEEDGKLTPRLNNHYEITIDFHHNIQKDTLRVVGIVVQPMSIAKPTAGEVACGTLKAEQIPPVYLDEKGSTAVTYTYSVKWNEVATAWATRWDKYLLVGEPRIHWFSLVNSIIIVLFLTGMVAMILLRALHKDISRYNQLEAHEDIQEDFGWKLVHGDVFRAPSYPMLLSIIVGNGCQMFLMASVTIIFAALGFLSPSNRGSLATVMIVFYMFFAIIAGFVSARMYKMLGGEAWKSNVMGTAFLFPSIIFGAFVALNFFLISANSSGAVPFGTMMGVVALWFLVSTPLSVIGSYLGFQRPRIDNPVQANQIPRQIPDQVFYLRPIPSMLIGGILPFGAIFIELYFILNSIWFHKIYYVFGFLFLVFGILILTCAEVTILMCYFHLCAEDYHWWWRAFFTSGASAFYIFLYSGMYYFSTLQIKSFTSMVLYFGWSDRPMAGLFSKKSKKDKEEKAAAKSTAAAAAASVTGVPATGPPPSTGSVASSTSNLPSSHKAGSTAPAQATGGAAPAPAPAPGTGTGPGPGVGAGGTHVRDNSAANNSSISQTSSIGGASTASEYALQQQHQLQQHQQQLYGIHIPSNKSSFDSDKARMYHLQQHHHQQQPQPHHTPNNVVSSSSVSTHNSFVNTNGPWISVQVLSLNPFPRFSHTASFVQTGTDIYVFGGVVKGSAQKDMHVIDFHYGGKDAKNKCIDALYVLHTVRKEWNRPMIQGLLPAPRHSHSACVIGTIMYIFGGQFNSYYLNDISAFDMKSLNTPSPKWNRLDPASELPPARAGHCAAAHDGKVYIFGGADEQFFYNDIWCYDPLSNKWEAVPAFGVLPTSRQGHAACIVDDTMYIFGGMNHEDMLLGDLSAFKFNDRRWLTFPDTTESPSPRTEHAMCTVTDKIYILGGQLELDADDEAGTVYILDTTKIRYQEPSSLGSQRSGYDDDGVLRLEIEVEDSGVRVQRPTPSPDSIRQHNNDESRHILQQRLQQQQQQQLIESKEHYSSPSVVHSSRFVEDSNLGSFPQPRMSLDSSDPNPASRRRATGKPHVYADLEQPRATQSIDETRRPAILENDFYSHSQRPLQHNNGVHPTLQQQQLLLQQQQQQQQQQDLIRRASLDNRSRGATNQPPVSPPPRGSMDQARTGTSSIGVTATPTPTVNKHDAITSQHSSKDAEIRDLKQREQWLLAEVVMARKRMGEQPLSLTTALKDDMGAFDADQDSEKYRVMQALLGVKAELERSKTTIVTQAQVASNKLREAERVRTAALQEAAYLKAKVSALQSGEVSSLVATETGRAVDLEKRLMAALALVDRLQSQVTQHDLTLEREHRAREVTQERERLATTRAEEAELSHTRSLAELATLHERASRAEAGLRECEAKNAANEAGLSSYQQQSSALFSQISALKTTVDHQKKALEKTKLAYTVANDRAEHADRMWTQARQETDNKQLEFAGVRADLERAQREADHWKAKAQDTDLLWQKAKSENEAMRALMEDDMNESAYTTGTSSRKHDSIMAITSASRVAELEHELGTLRHLLRESQAAAAQANKDLGEAMVRISQLEQTSMTSRAEAAKARRQLTMYEDKVTSFEEQLNRKEEALEEMAKEQENNEVQLGVLRGVMRENGLLADDLILEALSQSGDGKPSVMNSMTDLNNKIQELEKQAQEAEARQEELNSIKKQQEDMIQQLETDYQTALHYVQGSENMHQRLRDEAQAVKTERDVIQAKFEQLEIAHAQCSEFHSSAGEAAAAAAVLQFEGEIAELHRQLHDAEKSLEEASSAFQSSEAAAEVTQIELKTLKAKHHEHTMQAATMEGYQTKVEQLEASVEETQESLAETRHLLETTQFELEQVRELNKSTNQELEDALTVLKVSQEKTHDNVATVLAEGGVDQGTTRLEDAEKGTKNDEQVKALQKTIQDLHTRNQDLEQELRASENKISILLDNFQGPDSVRNSASSLSGSDDLILKLLETTNQQHLSASASAAAALGSRSHLTPMSHGYLTDRSSSDSLANELELLQSNWGQAQLNGAVYRPGAAIGPAGPSATSVSEGDPSVTLNAPVVTSSATNDSFPAASSPVAGGEEVISSSSSSSSSKATPAAPLTLTSAQKLEEYGKMIEDMSNAQRQYEE</sequence>
<feature type="compositionally biased region" description="Polar residues" evidence="13">
    <location>
        <begin position="653"/>
        <end position="665"/>
    </location>
</feature>
<keyword evidence="7 15" id="KW-0732">Signal</keyword>
<evidence type="ECO:0000256" key="11">
    <source>
        <dbReference type="ARBA" id="ARBA00023136"/>
    </source>
</evidence>
<evidence type="ECO:0000313" key="17">
    <source>
        <dbReference type="Proteomes" id="UP000749646"/>
    </source>
</evidence>
<feature type="compositionally biased region" description="Low complexity" evidence="13">
    <location>
        <begin position="776"/>
        <end position="794"/>
    </location>
</feature>
<name>A0A9P6J7B9_9FUNG</name>
<comment type="subcellular location">
    <subcellularLocation>
        <location evidence="2">Cytoplasm</location>
    </subcellularLocation>
    <subcellularLocation>
        <location evidence="1">Membrane</location>
        <topology evidence="1">Multi-pass membrane protein</topology>
    </subcellularLocation>
</comment>
<keyword evidence="10 12" id="KW-0175">Coiled coil</keyword>
<evidence type="ECO:0000256" key="7">
    <source>
        <dbReference type="ARBA" id="ARBA00022729"/>
    </source>
</evidence>
<organism evidence="16 17">
    <name type="scientific">Modicella reniformis</name>
    <dbReference type="NCBI Taxonomy" id="1440133"/>
    <lineage>
        <taxon>Eukaryota</taxon>
        <taxon>Fungi</taxon>
        <taxon>Fungi incertae sedis</taxon>
        <taxon>Mucoromycota</taxon>
        <taxon>Mortierellomycotina</taxon>
        <taxon>Mortierellomycetes</taxon>
        <taxon>Mortierellales</taxon>
        <taxon>Mortierellaceae</taxon>
        <taxon>Modicella</taxon>
    </lineage>
</organism>
<keyword evidence="11 14" id="KW-0472">Membrane</keyword>
<feature type="transmembrane region" description="Helical" evidence="14">
    <location>
        <begin position="342"/>
        <end position="369"/>
    </location>
</feature>
<keyword evidence="17" id="KW-1185">Reference proteome</keyword>
<dbReference type="OrthoDB" id="45365at2759"/>
<evidence type="ECO:0000256" key="2">
    <source>
        <dbReference type="ARBA" id="ARBA00004496"/>
    </source>
</evidence>
<feature type="compositionally biased region" description="Low complexity" evidence="13">
    <location>
        <begin position="734"/>
        <end position="746"/>
    </location>
</feature>
<evidence type="ECO:0000256" key="15">
    <source>
        <dbReference type="SAM" id="SignalP"/>
    </source>
</evidence>
<gene>
    <name evidence="16" type="ORF">BGZ65_010013</name>
</gene>
<proteinExistence type="inferred from homology"/>
<evidence type="ECO:0000256" key="12">
    <source>
        <dbReference type="SAM" id="Coils"/>
    </source>
</evidence>
<feature type="compositionally biased region" description="Basic and acidic residues" evidence="13">
    <location>
        <begin position="1317"/>
        <end position="1333"/>
    </location>
</feature>
<dbReference type="Pfam" id="PF24681">
    <property type="entry name" value="Kelch_KLHDC2_KLHL20_DRC7"/>
    <property type="match status" value="1"/>
</dbReference>
<comment type="caution">
    <text evidence="16">The sequence shown here is derived from an EMBL/GenBank/DDBJ whole genome shotgun (WGS) entry which is preliminary data.</text>
</comment>
<dbReference type="SUPFAM" id="SSF117281">
    <property type="entry name" value="Kelch motif"/>
    <property type="match status" value="1"/>
</dbReference>
<evidence type="ECO:0000256" key="5">
    <source>
        <dbReference type="ARBA" id="ARBA00022490"/>
    </source>
</evidence>
<feature type="coiled-coil region" evidence="12">
    <location>
        <begin position="1908"/>
        <end position="1935"/>
    </location>
</feature>
<feature type="coiled-coil region" evidence="12">
    <location>
        <begin position="2063"/>
        <end position="2097"/>
    </location>
</feature>
<keyword evidence="6 14" id="KW-0812">Transmembrane</keyword>
<feature type="region of interest" description="Disordered" evidence="13">
    <location>
        <begin position="767"/>
        <end position="794"/>
    </location>
</feature>
<keyword evidence="5" id="KW-0963">Cytoplasm</keyword>
<evidence type="ECO:0000256" key="14">
    <source>
        <dbReference type="SAM" id="Phobius"/>
    </source>
</evidence>
<feature type="chain" id="PRO_5040478892" description="Transmembrane 9 superfamily member" evidence="15">
    <location>
        <begin position="25"/>
        <end position="2281"/>
    </location>
</feature>
<keyword evidence="4" id="KW-0880">Kelch repeat</keyword>
<comment type="similarity">
    <text evidence="3">Belongs to the nonaspanin (TM9SF) (TC 9.A.2) family.</text>
</comment>
<evidence type="ECO:0000256" key="13">
    <source>
        <dbReference type="SAM" id="MobiDB-lite"/>
    </source>
</evidence>
<dbReference type="FunFam" id="2.120.10.80:FF:000049">
    <property type="entry name" value="Cell polarity protein (Tea1)"/>
    <property type="match status" value="1"/>
</dbReference>
<evidence type="ECO:0000256" key="1">
    <source>
        <dbReference type="ARBA" id="ARBA00004141"/>
    </source>
</evidence>
<dbReference type="InterPro" id="IPR015915">
    <property type="entry name" value="Kelch-typ_b-propeller"/>
</dbReference>
<feature type="transmembrane region" description="Helical" evidence="14">
    <location>
        <begin position="447"/>
        <end position="471"/>
    </location>
</feature>
<evidence type="ECO:0000256" key="9">
    <source>
        <dbReference type="ARBA" id="ARBA00022989"/>
    </source>
</evidence>
<feature type="compositionally biased region" description="Low complexity" evidence="13">
    <location>
        <begin position="669"/>
        <end position="683"/>
    </location>
</feature>
<dbReference type="GO" id="GO:0007034">
    <property type="term" value="P:vacuolar transport"/>
    <property type="evidence" value="ECO:0007669"/>
    <property type="project" value="TreeGrafter"/>
</dbReference>
<evidence type="ECO:0000256" key="3">
    <source>
        <dbReference type="ARBA" id="ARBA00005227"/>
    </source>
</evidence>
<evidence type="ECO:0000256" key="6">
    <source>
        <dbReference type="ARBA" id="ARBA00022692"/>
    </source>
</evidence>
<feature type="coiled-coil region" evidence="12">
    <location>
        <begin position="1967"/>
        <end position="2022"/>
    </location>
</feature>
<protein>
    <recommendedName>
        <fullName evidence="18">Transmembrane 9 superfamily member</fullName>
    </recommendedName>
</protein>
<dbReference type="PANTHER" id="PTHR10766">
    <property type="entry name" value="TRANSMEMBRANE 9 SUPERFAMILY PROTEIN"/>
    <property type="match status" value="1"/>
</dbReference>
<dbReference type="GO" id="GO:0072657">
    <property type="term" value="P:protein localization to membrane"/>
    <property type="evidence" value="ECO:0007669"/>
    <property type="project" value="TreeGrafter"/>
</dbReference>
<dbReference type="PANTHER" id="PTHR10766:SF111">
    <property type="entry name" value="TRANSMEMBRANE 9 SUPERFAMILY MEMBER 2"/>
    <property type="match status" value="1"/>
</dbReference>
<keyword evidence="8" id="KW-0677">Repeat</keyword>
<dbReference type="Pfam" id="PF02990">
    <property type="entry name" value="EMP70"/>
    <property type="match status" value="1"/>
</dbReference>
<feature type="coiled-coil region" evidence="12">
    <location>
        <begin position="1798"/>
        <end position="1881"/>
    </location>
</feature>